<dbReference type="EMBL" id="JAIQDJ010000001">
    <property type="protein sequence ID" value="MBZ4185034.1"/>
    <property type="molecule type" value="Genomic_DNA"/>
</dbReference>
<evidence type="ECO:0000313" key="2">
    <source>
        <dbReference type="EMBL" id="MBZ4185034.1"/>
    </source>
</evidence>
<gene>
    <name evidence="2" type="ORF">K7B09_01675</name>
</gene>
<feature type="signal peptide" evidence="1">
    <location>
        <begin position="1"/>
        <end position="24"/>
    </location>
</feature>
<comment type="caution">
    <text evidence="2">The sequence shown here is derived from an EMBL/GenBank/DDBJ whole genome shotgun (WGS) entry which is preliminary data.</text>
</comment>
<reference evidence="2" key="1">
    <citation type="submission" date="2021-09" db="EMBL/GenBank/DDBJ databases">
        <authorList>
            <person name="Wu T."/>
            <person name="Guo S.Z."/>
        </authorList>
    </citation>
    <scope>NUCLEOTIDE SEQUENCE</scope>
    <source>
        <strain evidence="2">RSS-23</strain>
    </source>
</reference>
<keyword evidence="1" id="KW-0732">Signal</keyword>
<organism evidence="2 3">
    <name type="scientific">Thermomonas beijingensis</name>
    <dbReference type="NCBI Taxonomy" id="2872701"/>
    <lineage>
        <taxon>Bacteria</taxon>
        <taxon>Pseudomonadati</taxon>
        <taxon>Pseudomonadota</taxon>
        <taxon>Gammaproteobacteria</taxon>
        <taxon>Lysobacterales</taxon>
        <taxon>Lysobacteraceae</taxon>
        <taxon>Thermomonas</taxon>
    </lineage>
</organism>
<dbReference type="Proteomes" id="UP001430290">
    <property type="component" value="Unassembled WGS sequence"/>
</dbReference>
<evidence type="ECO:0008006" key="4">
    <source>
        <dbReference type="Google" id="ProtNLM"/>
    </source>
</evidence>
<feature type="chain" id="PRO_5045839251" description="Secreted protein" evidence="1">
    <location>
        <begin position="25"/>
        <end position="288"/>
    </location>
</feature>
<name>A0ABS7TB13_9GAMM</name>
<accession>A0ABS7TB13</accession>
<evidence type="ECO:0000313" key="3">
    <source>
        <dbReference type="Proteomes" id="UP001430290"/>
    </source>
</evidence>
<proteinExistence type="predicted"/>
<keyword evidence="3" id="KW-1185">Reference proteome</keyword>
<sequence length="288" mass="30039">MKLRLLPIAAAVFALAFASGNAHAQTKAGKRSDPKMVPVLNKDSGKLEAVLMLEPATTASGTGARWRFGNTTLEATYGLQSGDSLALLCDRRSGMAPAIGQLASNCVLASLEDKPGNISRHASAGMALSRDGGKIGITAGKGRDVLPAWLAPGQLGGARYTQNDFSLFAEKNVGGEGFVSVGGTVARARLVPAADVPQIADQWNTRSLSFGGGYGNFGANIVGRVVNVPGESAVWKGLGLGLTWRTPWNGQLSVGADNVVTRGRNPFSLKGAENDEGTVPYVRYQQDL</sequence>
<dbReference type="RefSeq" id="WP_223626099.1">
    <property type="nucleotide sequence ID" value="NZ_JAIQDJ010000001.1"/>
</dbReference>
<evidence type="ECO:0000256" key="1">
    <source>
        <dbReference type="SAM" id="SignalP"/>
    </source>
</evidence>
<protein>
    <recommendedName>
        <fullName evidence="4">Secreted protein</fullName>
    </recommendedName>
</protein>